<dbReference type="AlphaFoldDB" id="A0A1E3NNU6"/>
<organism evidence="1 2">
    <name type="scientific">Pichia membranifaciens NRRL Y-2026</name>
    <dbReference type="NCBI Taxonomy" id="763406"/>
    <lineage>
        <taxon>Eukaryota</taxon>
        <taxon>Fungi</taxon>
        <taxon>Dikarya</taxon>
        <taxon>Ascomycota</taxon>
        <taxon>Saccharomycotina</taxon>
        <taxon>Pichiomycetes</taxon>
        <taxon>Pichiales</taxon>
        <taxon>Pichiaceae</taxon>
        <taxon>Pichia</taxon>
    </lineage>
</organism>
<evidence type="ECO:0000313" key="2">
    <source>
        <dbReference type="Proteomes" id="UP000094455"/>
    </source>
</evidence>
<keyword evidence="2" id="KW-1185">Reference proteome</keyword>
<proteinExistence type="predicted"/>
<sequence length="57" mass="6338">MTSANLSSFRLLDALSLQGSFLMPYMFDIPARPTNLLNLILAKLLVNIVSNHIFSVD</sequence>
<evidence type="ECO:0000313" key="1">
    <source>
        <dbReference type="EMBL" id="ODQ47764.1"/>
    </source>
</evidence>
<accession>A0A1E3NNU6</accession>
<name>A0A1E3NNU6_9ASCO</name>
<dbReference type="EMBL" id="KV454002">
    <property type="protein sequence ID" value="ODQ47764.1"/>
    <property type="molecule type" value="Genomic_DNA"/>
</dbReference>
<dbReference type="Proteomes" id="UP000094455">
    <property type="component" value="Unassembled WGS sequence"/>
</dbReference>
<reference evidence="1 2" key="1">
    <citation type="journal article" date="2016" name="Proc. Natl. Acad. Sci. U.S.A.">
        <title>Comparative genomics of biotechnologically important yeasts.</title>
        <authorList>
            <person name="Riley R."/>
            <person name="Haridas S."/>
            <person name="Wolfe K.H."/>
            <person name="Lopes M.R."/>
            <person name="Hittinger C.T."/>
            <person name="Goeker M."/>
            <person name="Salamov A.A."/>
            <person name="Wisecaver J.H."/>
            <person name="Long T.M."/>
            <person name="Calvey C.H."/>
            <person name="Aerts A.L."/>
            <person name="Barry K.W."/>
            <person name="Choi C."/>
            <person name="Clum A."/>
            <person name="Coughlan A.Y."/>
            <person name="Deshpande S."/>
            <person name="Douglass A.P."/>
            <person name="Hanson S.J."/>
            <person name="Klenk H.-P."/>
            <person name="LaButti K.M."/>
            <person name="Lapidus A."/>
            <person name="Lindquist E.A."/>
            <person name="Lipzen A.M."/>
            <person name="Meier-Kolthoff J.P."/>
            <person name="Ohm R.A."/>
            <person name="Otillar R.P."/>
            <person name="Pangilinan J.L."/>
            <person name="Peng Y."/>
            <person name="Rokas A."/>
            <person name="Rosa C.A."/>
            <person name="Scheuner C."/>
            <person name="Sibirny A.A."/>
            <person name="Slot J.C."/>
            <person name="Stielow J.B."/>
            <person name="Sun H."/>
            <person name="Kurtzman C.P."/>
            <person name="Blackwell M."/>
            <person name="Grigoriev I.V."/>
            <person name="Jeffries T.W."/>
        </authorList>
    </citation>
    <scope>NUCLEOTIDE SEQUENCE [LARGE SCALE GENOMIC DNA]</scope>
    <source>
        <strain evidence="1 2">NRRL Y-2026</strain>
    </source>
</reference>
<dbReference type="GeneID" id="30180696"/>
<gene>
    <name evidence="1" type="ORF">PICMEDRAFT_71796</name>
</gene>
<dbReference type="RefSeq" id="XP_019018877.1">
    <property type="nucleotide sequence ID" value="XM_019164009.1"/>
</dbReference>
<protein>
    <submittedName>
        <fullName evidence="1">Uncharacterized protein</fullName>
    </submittedName>
</protein>